<dbReference type="InterPro" id="IPR011761">
    <property type="entry name" value="ATP-grasp"/>
</dbReference>
<dbReference type="PANTHER" id="PTHR18866">
    <property type="entry name" value="CARBOXYLASE:PYRUVATE/ACETYL-COA/PROPIONYL-COA CARBOXYLASE"/>
    <property type="match status" value="1"/>
</dbReference>
<reference evidence="11 12" key="1">
    <citation type="submission" date="2020-03" db="EMBL/GenBank/DDBJ databases">
        <title>Nocardioides sp. nov., isolated from fish.</title>
        <authorList>
            <person name="Hyun D.-W."/>
            <person name="Bae J.-W."/>
        </authorList>
    </citation>
    <scope>NUCLEOTIDE SEQUENCE [LARGE SCALE GENOMIC DNA]</scope>
    <source>
        <strain evidence="11 12">HDW12A</strain>
    </source>
</reference>
<dbReference type="FunFam" id="2.40.50.100:FF:000003">
    <property type="entry name" value="Acetyl-CoA carboxylase biotin carboxyl carrier protein"/>
    <property type="match status" value="1"/>
</dbReference>
<accession>A0A6G7YE34</accession>
<dbReference type="Gene3D" id="2.40.50.100">
    <property type="match status" value="1"/>
</dbReference>
<dbReference type="PANTHER" id="PTHR18866:SF126">
    <property type="entry name" value="BIOTIN CARBOXYLASE"/>
    <property type="match status" value="1"/>
</dbReference>
<evidence type="ECO:0000256" key="5">
    <source>
        <dbReference type="ARBA" id="ARBA00023267"/>
    </source>
</evidence>
<evidence type="ECO:0000259" key="10">
    <source>
        <dbReference type="PROSITE" id="PS50979"/>
    </source>
</evidence>
<dbReference type="PROSITE" id="PS50975">
    <property type="entry name" value="ATP_GRASP"/>
    <property type="match status" value="1"/>
</dbReference>
<evidence type="ECO:0000259" key="8">
    <source>
        <dbReference type="PROSITE" id="PS50968"/>
    </source>
</evidence>
<keyword evidence="12" id="KW-1185">Reference proteome</keyword>
<dbReference type="KEGG" id="npi:G7071_05900"/>
<organism evidence="11 12">
    <name type="scientific">Nocardioides piscis</name>
    <dbReference type="NCBI Taxonomy" id="2714938"/>
    <lineage>
        <taxon>Bacteria</taxon>
        <taxon>Bacillati</taxon>
        <taxon>Actinomycetota</taxon>
        <taxon>Actinomycetes</taxon>
        <taxon>Propionibacteriales</taxon>
        <taxon>Nocardioidaceae</taxon>
        <taxon>Nocardioides</taxon>
    </lineage>
</organism>
<evidence type="ECO:0000256" key="3">
    <source>
        <dbReference type="ARBA" id="ARBA00022741"/>
    </source>
</evidence>
<evidence type="ECO:0000313" key="11">
    <source>
        <dbReference type="EMBL" id="QIK75030.1"/>
    </source>
</evidence>
<proteinExistence type="predicted"/>
<evidence type="ECO:0000256" key="1">
    <source>
        <dbReference type="ARBA" id="ARBA00001953"/>
    </source>
</evidence>
<dbReference type="SMART" id="SM00878">
    <property type="entry name" value="Biotin_carb_C"/>
    <property type="match status" value="1"/>
</dbReference>
<feature type="domain" description="Biotin carboxylation" evidence="10">
    <location>
        <begin position="3"/>
        <end position="445"/>
    </location>
</feature>
<sequence>MTTINRLLVANRGEIARRVFATCRRLGIETVAVHSDADAGLPFVAEADVAVRLPGSAPSETYLRGELIIEAARRTGADAIHPGYGFLSENADFARAVEAAGLIWVGPTPTSIEAMGSKVEAKRLMRDAGVPTLQAPDRPTAVDLPLLVKASAGGGGRGMRVVRRLEDLAGEVATAQAEAESAFGDGTVFIEPYVERSRHVEVQVVGDGCGDVLVLGERDCSVQRRHQKVVEEAPAASLPANVRSALHDAARRAAAAVDYRGAGTVEFLYDPDTERFFFLEMNTRLQVEHPVTELVHAVDLVELQLAVAEGRGFVTGAERLPRPAGHAIEVRLYAEDADYTPQSGPLVTLDLPADAEFGPLARAGIRVDSGFASGALVGTHYDAMLAKVISWAPTRSQAVRQLVSALRRARIHGVVTNRDHLVAILLADEFAADEVTTTWLERAELPKVGVPDRATAVAGALMLAAEDAERRTVQRGIPAAWRNVVSQPQRTTFEDHRPVEWWGTRDGFAVDGITVLDVSPTHARLEVEGVATLVRGVRSTTAPGAARELWVDGPAGSACLREVPRFTDPADAIPSGSLLAPMPGTVVKVAVAEGDEVTTGDVVLVMEAMKMQHTITAPADGRVTTLNATPGQQVASGDVLAVVDDAQGEPA</sequence>
<evidence type="ECO:0000259" key="9">
    <source>
        <dbReference type="PROSITE" id="PS50975"/>
    </source>
</evidence>
<dbReference type="Gene3D" id="3.30.470.20">
    <property type="entry name" value="ATP-grasp fold, B domain"/>
    <property type="match status" value="1"/>
</dbReference>
<dbReference type="InterPro" id="IPR005481">
    <property type="entry name" value="BC-like_N"/>
</dbReference>
<dbReference type="InterPro" id="IPR005482">
    <property type="entry name" value="Biotin_COase_C"/>
</dbReference>
<dbReference type="InterPro" id="IPR011764">
    <property type="entry name" value="Biotin_carboxylation_dom"/>
</dbReference>
<dbReference type="InterPro" id="IPR011054">
    <property type="entry name" value="Rudment_hybrid_motif"/>
</dbReference>
<dbReference type="PROSITE" id="PS50979">
    <property type="entry name" value="BC"/>
    <property type="match status" value="1"/>
</dbReference>
<dbReference type="InterPro" id="IPR000089">
    <property type="entry name" value="Biotin_lipoyl"/>
</dbReference>
<dbReference type="EMBL" id="CP049866">
    <property type="protein sequence ID" value="QIK75030.1"/>
    <property type="molecule type" value="Genomic_DNA"/>
</dbReference>
<dbReference type="Pfam" id="PF02786">
    <property type="entry name" value="CPSase_L_D2"/>
    <property type="match status" value="1"/>
</dbReference>
<keyword evidence="5" id="KW-0092">Biotin</keyword>
<feature type="domain" description="Lipoyl-binding" evidence="8">
    <location>
        <begin position="563"/>
        <end position="644"/>
    </location>
</feature>
<dbReference type="InterPro" id="IPR005479">
    <property type="entry name" value="CPAse_ATP-bd"/>
</dbReference>
<dbReference type="GO" id="GO:0004075">
    <property type="term" value="F:biotin carboxylase activity"/>
    <property type="evidence" value="ECO:0007669"/>
    <property type="project" value="UniProtKB-EC"/>
</dbReference>
<dbReference type="RefSeq" id="WP_166316102.1">
    <property type="nucleotide sequence ID" value="NZ_CP049866.1"/>
</dbReference>
<evidence type="ECO:0000256" key="6">
    <source>
        <dbReference type="ARBA" id="ARBA00048501"/>
    </source>
</evidence>
<evidence type="ECO:0000256" key="7">
    <source>
        <dbReference type="PROSITE-ProRule" id="PRU00409"/>
    </source>
</evidence>
<keyword evidence="2" id="KW-0436">Ligase</keyword>
<dbReference type="PROSITE" id="PS00188">
    <property type="entry name" value="BIOTIN"/>
    <property type="match status" value="1"/>
</dbReference>
<dbReference type="Pfam" id="PF02785">
    <property type="entry name" value="Biotin_carb_C"/>
    <property type="match status" value="1"/>
</dbReference>
<evidence type="ECO:0000313" key="12">
    <source>
        <dbReference type="Proteomes" id="UP000502035"/>
    </source>
</evidence>
<comment type="cofactor">
    <cofactor evidence="1">
        <name>biotin</name>
        <dbReference type="ChEBI" id="CHEBI:57586"/>
    </cofactor>
</comment>
<comment type="catalytic activity">
    <reaction evidence="6">
        <text>N(6)-biotinyl-L-lysyl-[protein] + hydrogencarbonate + ATP = N(6)-carboxybiotinyl-L-lysyl-[protein] + ADP + phosphate + H(+)</text>
        <dbReference type="Rhea" id="RHEA:13501"/>
        <dbReference type="Rhea" id="RHEA-COMP:10505"/>
        <dbReference type="Rhea" id="RHEA-COMP:10506"/>
        <dbReference type="ChEBI" id="CHEBI:15378"/>
        <dbReference type="ChEBI" id="CHEBI:17544"/>
        <dbReference type="ChEBI" id="CHEBI:30616"/>
        <dbReference type="ChEBI" id="CHEBI:43474"/>
        <dbReference type="ChEBI" id="CHEBI:83144"/>
        <dbReference type="ChEBI" id="CHEBI:83145"/>
        <dbReference type="ChEBI" id="CHEBI:456216"/>
        <dbReference type="EC" id="6.3.4.14"/>
    </reaction>
    <physiologicalReaction direction="left-to-right" evidence="6">
        <dbReference type="Rhea" id="RHEA:13502"/>
    </physiologicalReaction>
</comment>
<dbReference type="SUPFAM" id="SSF52440">
    <property type="entry name" value="PreATP-grasp domain"/>
    <property type="match status" value="1"/>
</dbReference>
<dbReference type="PROSITE" id="PS00867">
    <property type="entry name" value="CPSASE_2"/>
    <property type="match status" value="1"/>
</dbReference>
<protein>
    <submittedName>
        <fullName evidence="11">Biotin/lipoyl-binding protein</fullName>
    </submittedName>
</protein>
<feature type="domain" description="ATP-grasp" evidence="9">
    <location>
        <begin position="109"/>
        <end position="309"/>
    </location>
</feature>
<dbReference type="SUPFAM" id="SSF51230">
    <property type="entry name" value="Single hybrid motif"/>
    <property type="match status" value="1"/>
</dbReference>
<gene>
    <name evidence="11" type="ORF">G7071_05900</name>
</gene>
<dbReference type="GO" id="GO:0005524">
    <property type="term" value="F:ATP binding"/>
    <property type="evidence" value="ECO:0007669"/>
    <property type="project" value="UniProtKB-UniRule"/>
</dbReference>
<keyword evidence="4 7" id="KW-0067">ATP-binding</keyword>
<dbReference type="SUPFAM" id="SSF51246">
    <property type="entry name" value="Rudiment single hybrid motif"/>
    <property type="match status" value="1"/>
</dbReference>
<evidence type="ECO:0000256" key="4">
    <source>
        <dbReference type="ARBA" id="ARBA00022840"/>
    </source>
</evidence>
<dbReference type="FunFam" id="3.40.50.20:FF:000010">
    <property type="entry name" value="Propionyl-CoA carboxylase subunit alpha"/>
    <property type="match status" value="1"/>
</dbReference>
<dbReference type="CDD" id="cd06850">
    <property type="entry name" value="biotinyl_domain"/>
    <property type="match status" value="1"/>
</dbReference>
<dbReference type="InterPro" id="IPR050856">
    <property type="entry name" value="Biotin_carboxylase_complex"/>
</dbReference>
<dbReference type="GO" id="GO:0046872">
    <property type="term" value="F:metal ion binding"/>
    <property type="evidence" value="ECO:0007669"/>
    <property type="project" value="InterPro"/>
</dbReference>
<dbReference type="InterPro" id="IPR016185">
    <property type="entry name" value="PreATP-grasp_dom_sf"/>
</dbReference>
<keyword evidence="3 7" id="KW-0547">Nucleotide-binding</keyword>
<dbReference type="InterPro" id="IPR001882">
    <property type="entry name" value="Biotin_BS"/>
</dbReference>
<dbReference type="Pfam" id="PF00364">
    <property type="entry name" value="Biotin_lipoyl"/>
    <property type="match status" value="1"/>
</dbReference>
<dbReference type="PROSITE" id="PS50968">
    <property type="entry name" value="BIOTINYL_LIPOYL"/>
    <property type="match status" value="1"/>
</dbReference>
<dbReference type="Proteomes" id="UP000502035">
    <property type="component" value="Chromosome"/>
</dbReference>
<dbReference type="SUPFAM" id="SSF56059">
    <property type="entry name" value="Glutathione synthetase ATP-binding domain-like"/>
    <property type="match status" value="1"/>
</dbReference>
<evidence type="ECO:0000256" key="2">
    <source>
        <dbReference type="ARBA" id="ARBA00022598"/>
    </source>
</evidence>
<name>A0A6G7YE34_9ACTN</name>
<dbReference type="InterPro" id="IPR011053">
    <property type="entry name" value="Single_hybrid_motif"/>
</dbReference>
<dbReference type="AlphaFoldDB" id="A0A6G7YE34"/>
<dbReference type="Pfam" id="PF00289">
    <property type="entry name" value="Biotin_carb_N"/>
    <property type="match status" value="1"/>
</dbReference>